<comment type="catalytic activity">
    <reaction evidence="1">
        <text>coproporphyrinogen III + 3 O2 = coproporphyrin III + 3 H2O2</text>
        <dbReference type="Rhea" id="RHEA:43436"/>
        <dbReference type="ChEBI" id="CHEBI:15379"/>
        <dbReference type="ChEBI" id="CHEBI:16240"/>
        <dbReference type="ChEBI" id="CHEBI:57309"/>
        <dbReference type="ChEBI" id="CHEBI:131725"/>
        <dbReference type="EC" id="1.3.3.15"/>
    </reaction>
    <physiologicalReaction direction="left-to-right" evidence="1">
        <dbReference type="Rhea" id="RHEA:43437"/>
    </physiologicalReaction>
</comment>
<keyword evidence="8 12" id="KW-0285">Flavoprotein</keyword>
<keyword evidence="9 12" id="KW-0274">FAD</keyword>
<dbReference type="PANTHER" id="PTHR42923">
    <property type="entry name" value="PROTOPORPHYRINOGEN OXIDASE"/>
    <property type="match status" value="1"/>
</dbReference>
<keyword evidence="11 12" id="KW-0350">Heme biosynthesis</keyword>
<dbReference type="RefSeq" id="WP_037268033.1">
    <property type="nucleotide sequence ID" value="NZ_QHKI01000025.1"/>
</dbReference>
<dbReference type="AlphaFoldDB" id="A0A428Z4S3"/>
<evidence type="ECO:0000256" key="12">
    <source>
        <dbReference type="RuleBase" id="RU364052"/>
    </source>
</evidence>
<dbReference type="Gene3D" id="1.10.3110.10">
    <property type="entry name" value="protoporphyrinogen ix oxidase, domain 3"/>
    <property type="match status" value="1"/>
</dbReference>
<dbReference type="SUPFAM" id="SSF51905">
    <property type="entry name" value="FAD/NAD(P)-binding domain"/>
    <property type="match status" value="1"/>
</dbReference>
<dbReference type="GO" id="GO:0004729">
    <property type="term" value="F:oxygen-dependent protoporphyrinogen oxidase activity"/>
    <property type="evidence" value="ECO:0007669"/>
    <property type="project" value="UniProtKB-UniRule"/>
</dbReference>
<dbReference type="InterPro" id="IPR036188">
    <property type="entry name" value="FAD/NAD-bd_sf"/>
</dbReference>
<evidence type="ECO:0000259" key="13">
    <source>
        <dbReference type="Pfam" id="PF01593"/>
    </source>
</evidence>
<gene>
    <name evidence="14" type="primary">hemG</name>
    <name evidence="14" type="ORF">DMH04_27590</name>
</gene>
<dbReference type="NCBIfam" id="TIGR00562">
    <property type="entry name" value="proto_IX_ox"/>
    <property type="match status" value="1"/>
</dbReference>
<keyword evidence="12" id="KW-0963">Cytoplasm</keyword>
<organism evidence="14 15">
    <name type="scientific">Kibdelosporangium aridum</name>
    <dbReference type="NCBI Taxonomy" id="2030"/>
    <lineage>
        <taxon>Bacteria</taxon>
        <taxon>Bacillati</taxon>
        <taxon>Actinomycetota</taxon>
        <taxon>Actinomycetes</taxon>
        <taxon>Pseudonocardiales</taxon>
        <taxon>Pseudonocardiaceae</taxon>
        <taxon>Kibdelosporangium</taxon>
    </lineage>
</organism>
<proteinExistence type="inferred from homology"/>
<evidence type="ECO:0000313" key="14">
    <source>
        <dbReference type="EMBL" id="RSM81638.1"/>
    </source>
</evidence>
<feature type="domain" description="Amine oxidase" evidence="13">
    <location>
        <begin position="22"/>
        <end position="473"/>
    </location>
</feature>
<keyword evidence="10 12" id="KW-0560">Oxidoreductase</keyword>
<dbReference type="InterPro" id="IPR004572">
    <property type="entry name" value="Protoporphyrinogen_oxidase"/>
</dbReference>
<dbReference type="GO" id="GO:0006783">
    <property type="term" value="P:heme biosynthetic process"/>
    <property type="evidence" value="ECO:0007669"/>
    <property type="project" value="UniProtKB-UniRule"/>
</dbReference>
<evidence type="ECO:0000256" key="4">
    <source>
        <dbReference type="ARBA" id="ARBA00004744"/>
    </source>
</evidence>
<dbReference type="Pfam" id="PF01593">
    <property type="entry name" value="Amino_oxidase"/>
    <property type="match status" value="1"/>
</dbReference>
<comment type="cofactor">
    <cofactor evidence="2 12">
        <name>FAD</name>
        <dbReference type="ChEBI" id="CHEBI:57692"/>
    </cofactor>
</comment>
<reference evidence="14 15" key="1">
    <citation type="submission" date="2018-05" db="EMBL/GenBank/DDBJ databases">
        <title>Evolution of GPA BGCs.</title>
        <authorList>
            <person name="Waglechner N."/>
            <person name="Wright G.D."/>
        </authorList>
    </citation>
    <scope>NUCLEOTIDE SEQUENCE [LARGE SCALE GENOMIC DNA]</scope>
    <source>
        <strain evidence="14 15">A82846</strain>
    </source>
</reference>
<dbReference type="PANTHER" id="PTHR42923:SF3">
    <property type="entry name" value="PROTOPORPHYRINOGEN OXIDASE"/>
    <property type="match status" value="1"/>
</dbReference>
<dbReference type="Gene3D" id="3.90.660.20">
    <property type="entry name" value="Protoporphyrinogen oxidase, mitochondrial, domain 2"/>
    <property type="match status" value="1"/>
</dbReference>
<name>A0A428Z4S3_KIBAR</name>
<comment type="similarity">
    <text evidence="5 12">Belongs to the protoporphyrinogen/coproporphyrinogen oxidase family. Coproporphyrinogen III oxidase subfamily.</text>
</comment>
<comment type="subcellular location">
    <subcellularLocation>
        <location evidence="12">Cytoplasm</location>
    </subcellularLocation>
</comment>
<evidence type="ECO:0000256" key="6">
    <source>
        <dbReference type="ARBA" id="ARBA00012402"/>
    </source>
</evidence>
<evidence type="ECO:0000313" key="15">
    <source>
        <dbReference type="Proteomes" id="UP000287547"/>
    </source>
</evidence>
<comment type="function">
    <text evidence="3 12">Involved in coproporphyrin-dependent heme b biosynthesis. Catalyzes the oxidation of coproporphyrinogen III to coproporphyrin III.</text>
</comment>
<protein>
    <recommendedName>
        <fullName evidence="7 12">Coproporphyrinogen III oxidase</fullName>
        <ecNumber evidence="6 12">1.3.3.15</ecNumber>
    </recommendedName>
</protein>
<evidence type="ECO:0000256" key="1">
    <source>
        <dbReference type="ARBA" id="ARBA00001755"/>
    </source>
</evidence>
<dbReference type="EMBL" id="QHKI01000025">
    <property type="protein sequence ID" value="RSM81638.1"/>
    <property type="molecule type" value="Genomic_DNA"/>
</dbReference>
<evidence type="ECO:0000256" key="11">
    <source>
        <dbReference type="ARBA" id="ARBA00023133"/>
    </source>
</evidence>
<dbReference type="OrthoDB" id="4496419at2"/>
<evidence type="ECO:0000256" key="5">
    <source>
        <dbReference type="ARBA" id="ARBA00008310"/>
    </source>
</evidence>
<comment type="caution">
    <text evidence="14">The sequence shown here is derived from an EMBL/GenBank/DDBJ whole genome shotgun (WGS) entry which is preliminary data.</text>
</comment>
<dbReference type="UniPathway" id="UPA00252"/>
<dbReference type="Proteomes" id="UP000287547">
    <property type="component" value="Unassembled WGS sequence"/>
</dbReference>
<evidence type="ECO:0000256" key="10">
    <source>
        <dbReference type="ARBA" id="ARBA00023002"/>
    </source>
</evidence>
<evidence type="ECO:0000256" key="7">
    <source>
        <dbReference type="ARBA" id="ARBA00019046"/>
    </source>
</evidence>
<evidence type="ECO:0000256" key="9">
    <source>
        <dbReference type="ARBA" id="ARBA00022827"/>
    </source>
</evidence>
<comment type="pathway">
    <text evidence="4 12">Porphyrin-containing compound metabolism; protoheme biosynthesis.</text>
</comment>
<evidence type="ECO:0000256" key="3">
    <source>
        <dbReference type="ARBA" id="ARBA00002185"/>
    </source>
</evidence>
<dbReference type="GO" id="GO:0005737">
    <property type="term" value="C:cytoplasm"/>
    <property type="evidence" value="ECO:0007669"/>
    <property type="project" value="UniProtKB-SubCell"/>
</dbReference>
<sequence>MADNAHDHASGSPHVVIIGGGIAGLSAAFYLRDEPVRVTVLEAESRVGGKLLTSDVAGVPVDVGAEGLYVRRPKTTKTIAAAGLGETLVRAGTMSTAMWTRKEMRPLPSRQFMGVPTDMDDLAKSGVLSDEGVARARQDLEMPAPQRNGDVSVAKYIAARQGQEVVDRLVDPFFFDACAGRAEELSFEAMMGPLVMASRKHDTLTAAADSLIPPPTPPGEQEPPPGLGTVTGRLGALPEVFTKAVLASSPGSAIRTGTTVTELARTQNGWRLTVDSAAGQETIAADAVIVAIPAGPASKLLAGAPGADDATTGLAEIPYASTVITTLAYPRDAFPGGLAARGLSGYRVPAVDGRVVKAVTFSTVKWPHMAGDVDIVRCQAGEDGLRRDDADLVSVAAAELAEATGVNGKPAGALVSRWANSLPQYTVGHMDRVARIRAAVAAQPGLAVCGAAYDGVGVGTCMANAQKAVDQVLAGLR</sequence>
<dbReference type="EC" id="1.3.3.15" evidence="6 12"/>
<dbReference type="InterPro" id="IPR050464">
    <property type="entry name" value="Zeta_carotene_desat/Oxidored"/>
</dbReference>
<dbReference type="InterPro" id="IPR002937">
    <property type="entry name" value="Amino_oxidase"/>
</dbReference>
<dbReference type="Gene3D" id="3.50.50.60">
    <property type="entry name" value="FAD/NAD(P)-binding domain"/>
    <property type="match status" value="1"/>
</dbReference>
<evidence type="ECO:0000256" key="2">
    <source>
        <dbReference type="ARBA" id="ARBA00001974"/>
    </source>
</evidence>
<dbReference type="SUPFAM" id="SSF54373">
    <property type="entry name" value="FAD-linked reductases, C-terminal domain"/>
    <property type="match status" value="1"/>
</dbReference>
<accession>A0A428Z4S3</accession>
<evidence type="ECO:0000256" key="8">
    <source>
        <dbReference type="ARBA" id="ARBA00022630"/>
    </source>
</evidence>